<dbReference type="Proteomes" id="UP000269721">
    <property type="component" value="Unassembled WGS sequence"/>
</dbReference>
<keyword evidence="1" id="KW-0472">Membrane</keyword>
<organism evidence="2 3">
    <name type="scientific">Blyttiomyces helicus</name>
    <dbReference type="NCBI Taxonomy" id="388810"/>
    <lineage>
        <taxon>Eukaryota</taxon>
        <taxon>Fungi</taxon>
        <taxon>Fungi incertae sedis</taxon>
        <taxon>Chytridiomycota</taxon>
        <taxon>Chytridiomycota incertae sedis</taxon>
        <taxon>Chytridiomycetes</taxon>
        <taxon>Chytridiomycetes incertae sedis</taxon>
        <taxon>Blyttiomyces</taxon>
    </lineage>
</organism>
<keyword evidence="3" id="KW-1185">Reference proteome</keyword>
<evidence type="ECO:0000313" key="3">
    <source>
        <dbReference type="Proteomes" id="UP000269721"/>
    </source>
</evidence>
<sequence>MGLAAVASVWALWHSAWRNMGVRTAFLRASEISLNALVLFSKIAHIPMSKEFTSTFECATDGENYMRVRFCSRRQTLKPTNSRAIASPPEADRSYLLSSPDITCYSSACAHETAMVASALRNNQRAVAIAGCFLYVAGIPVLLLLASWRFAGRRTEDVVSRRMGALFSTYRDGCWRNDGVPLGYAWTPTADISPLPLNLISFRYFEARVQDDRQPIHAGLLPLGERGLHQQNYDEGGYRRSCECNKHWRRLNNEVFDERWAARRSSPSEPSVSRHFAICFARC</sequence>
<dbReference type="EMBL" id="KZ995783">
    <property type="protein sequence ID" value="RKO89987.1"/>
    <property type="molecule type" value="Genomic_DNA"/>
</dbReference>
<proteinExistence type="predicted"/>
<keyword evidence="1" id="KW-0812">Transmembrane</keyword>
<gene>
    <name evidence="2" type="ORF">BDK51DRAFT_33078</name>
</gene>
<accession>A0A4V1IRG6</accession>
<name>A0A4V1IRG6_9FUNG</name>
<protein>
    <submittedName>
        <fullName evidence="2">Uncharacterized protein</fullName>
    </submittedName>
</protein>
<feature type="transmembrane region" description="Helical" evidence="1">
    <location>
        <begin position="126"/>
        <end position="146"/>
    </location>
</feature>
<keyword evidence="1" id="KW-1133">Transmembrane helix</keyword>
<reference evidence="3" key="1">
    <citation type="journal article" date="2018" name="Nat. Microbiol.">
        <title>Leveraging single-cell genomics to expand the fungal tree of life.</title>
        <authorList>
            <person name="Ahrendt S.R."/>
            <person name="Quandt C.A."/>
            <person name="Ciobanu D."/>
            <person name="Clum A."/>
            <person name="Salamov A."/>
            <person name="Andreopoulos B."/>
            <person name="Cheng J.F."/>
            <person name="Woyke T."/>
            <person name="Pelin A."/>
            <person name="Henrissat B."/>
            <person name="Reynolds N.K."/>
            <person name="Benny G.L."/>
            <person name="Smith M.E."/>
            <person name="James T.Y."/>
            <person name="Grigoriev I.V."/>
        </authorList>
    </citation>
    <scope>NUCLEOTIDE SEQUENCE [LARGE SCALE GENOMIC DNA]</scope>
</reference>
<dbReference type="AlphaFoldDB" id="A0A4V1IRG6"/>
<evidence type="ECO:0000256" key="1">
    <source>
        <dbReference type="SAM" id="Phobius"/>
    </source>
</evidence>
<evidence type="ECO:0000313" key="2">
    <source>
        <dbReference type="EMBL" id="RKO89987.1"/>
    </source>
</evidence>